<dbReference type="EMBL" id="NQWH01000066">
    <property type="protein sequence ID" value="PHP26125.1"/>
    <property type="molecule type" value="Genomic_DNA"/>
</dbReference>
<evidence type="ECO:0000259" key="2">
    <source>
        <dbReference type="SMART" id="SM00470"/>
    </source>
</evidence>
<reference evidence="3 4" key="1">
    <citation type="submission" date="2017-08" db="EMBL/GenBank/DDBJ databases">
        <title>Draft Genome Sequence of Loktanella cinnabarina Strain XM1, Isolated from Coastal Surface Water.</title>
        <authorList>
            <person name="Ma R."/>
            <person name="Wang J."/>
            <person name="Wang Q."/>
            <person name="Ma Z."/>
            <person name="Li J."/>
            <person name="Chen L."/>
        </authorList>
    </citation>
    <scope>NUCLEOTIDE SEQUENCE [LARGE SCALE GENOMIC DNA]</scope>
    <source>
        <strain evidence="3 4">XM1</strain>
    </source>
</reference>
<dbReference type="InterPro" id="IPR042075">
    <property type="entry name" value="KorB_DNA-db"/>
</dbReference>
<dbReference type="Pfam" id="PF02195">
    <property type="entry name" value="ParB_N"/>
    <property type="match status" value="1"/>
</dbReference>
<dbReference type="GO" id="GO:0005694">
    <property type="term" value="C:chromosome"/>
    <property type="evidence" value="ECO:0007669"/>
    <property type="project" value="TreeGrafter"/>
</dbReference>
<feature type="domain" description="ParB-like N-terminal" evidence="2">
    <location>
        <begin position="66"/>
        <end position="171"/>
    </location>
</feature>
<dbReference type="SUPFAM" id="SSF109709">
    <property type="entry name" value="KorB DNA-binding domain-like"/>
    <property type="match status" value="1"/>
</dbReference>
<dbReference type="RefSeq" id="WP_099278738.1">
    <property type="nucleotide sequence ID" value="NZ_KZ304998.1"/>
</dbReference>
<dbReference type="SUPFAM" id="SSF110849">
    <property type="entry name" value="ParB/Sulfiredoxin"/>
    <property type="match status" value="1"/>
</dbReference>
<evidence type="ECO:0000313" key="4">
    <source>
        <dbReference type="Proteomes" id="UP000221860"/>
    </source>
</evidence>
<keyword evidence="4" id="KW-1185">Reference proteome</keyword>
<evidence type="ECO:0000256" key="1">
    <source>
        <dbReference type="SAM" id="MobiDB-lite"/>
    </source>
</evidence>
<dbReference type="Gene3D" id="1.10.10.730">
    <property type="entry name" value="KorB DNA-binding domain"/>
    <property type="match status" value="1"/>
</dbReference>
<protein>
    <recommendedName>
        <fullName evidence="2">ParB-like N-terminal domain-containing protein</fullName>
    </recommendedName>
</protein>
<accession>A0A2G1MBL5</accession>
<feature type="region of interest" description="Disordered" evidence="1">
    <location>
        <begin position="269"/>
        <end position="291"/>
    </location>
</feature>
<dbReference type="InterPro" id="IPR050336">
    <property type="entry name" value="Chromosome_partition/occlusion"/>
</dbReference>
<feature type="region of interest" description="Disordered" evidence="1">
    <location>
        <begin position="1"/>
        <end position="22"/>
    </location>
</feature>
<dbReference type="Proteomes" id="UP000221860">
    <property type="component" value="Unassembled WGS sequence"/>
</dbReference>
<gene>
    <name evidence="3" type="ORF">CJ301_18065</name>
</gene>
<dbReference type="SMART" id="SM00470">
    <property type="entry name" value="ParB"/>
    <property type="match status" value="1"/>
</dbReference>
<dbReference type="AlphaFoldDB" id="A0A2G1MBL5"/>
<name>A0A2G1MBL5_9RHOB</name>
<dbReference type="GO" id="GO:0007059">
    <property type="term" value="P:chromosome segregation"/>
    <property type="evidence" value="ECO:0007669"/>
    <property type="project" value="TreeGrafter"/>
</dbReference>
<dbReference type="OrthoDB" id="7812542at2"/>
<dbReference type="Gene3D" id="3.90.1530.30">
    <property type="match status" value="1"/>
</dbReference>
<organism evidence="3 4">
    <name type="scientific">Limimaricola cinnabarinus</name>
    <dbReference type="NCBI Taxonomy" id="1125964"/>
    <lineage>
        <taxon>Bacteria</taxon>
        <taxon>Pseudomonadati</taxon>
        <taxon>Pseudomonadota</taxon>
        <taxon>Alphaproteobacteria</taxon>
        <taxon>Rhodobacterales</taxon>
        <taxon>Paracoccaceae</taxon>
        <taxon>Limimaricola</taxon>
    </lineage>
</organism>
<dbReference type="PANTHER" id="PTHR33375">
    <property type="entry name" value="CHROMOSOME-PARTITIONING PROTEIN PARB-RELATED"/>
    <property type="match status" value="1"/>
</dbReference>
<dbReference type="InterPro" id="IPR036086">
    <property type="entry name" value="ParB/Sulfiredoxin_sf"/>
</dbReference>
<evidence type="ECO:0000313" key="3">
    <source>
        <dbReference type="EMBL" id="PHP26125.1"/>
    </source>
</evidence>
<dbReference type="PANTHER" id="PTHR33375:SF1">
    <property type="entry name" value="CHROMOSOME-PARTITIONING PROTEIN PARB-RELATED"/>
    <property type="match status" value="1"/>
</dbReference>
<dbReference type="InterPro" id="IPR003115">
    <property type="entry name" value="ParB_N"/>
</dbReference>
<comment type="caution">
    <text evidence="3">The sequence shown here is derived from an EMBL/GenBank/DDBJ whole genome shotgun (WGS) entry which is preliminary data.</text>
</comment>
<sequence>MAKRKLNSAPMTDEERGVPQATAQTFESYEEPRGGLVGHQMGHATNDILKKVMDGRVSVVMKTSQIEDALGSDRKGNWVEDSEFRLLKENIAARGQTQPIRVRPMNPDWRPNHKNPTVINGAAQFLLLSGRRRLRALQELGVDEVQAIIAPDMKSALDGHEDLTISDLEERYSENAIRQDLTPFERILSIGQIAIRLKHEEDATQAHIAERLGVAQPLVSVGVKCAQNADKALDWFGPKASMDMIRDLAPFLDKRETLAEAKMALAEKREKGRGTAAKRAQKTIPGGGTYKLERNGKKVSLTAKGISIPPVKQEDFERELLDLIQRYRDG</sequence>
<proteinExistence type="predicted"/>